<evidence type="ECO:0000256" key="7">
    <source>
        <dbReference type="ARBA" id="ARBA00022737"/>
    </source>
</evidence>
<dbReference type="Gene3D" id="3.30.430.20">
    <property type="entry name" value="Gnk2 domain, C-X8-C-X2-C motif"/>
    <property type="match status" value="2"/>
</dbReference>
<proteinExistence type="inferred from homology"/>
<evidence type="ECO:0000256" key="1">
    <source>
        <dbReference type="ARBA" id="ARBA00004251"/>
    </source>
</evidence>
<keyword evidence="7" id="KW-0677">Repeat</keyword>
<keyword evidence="5 14" id="KW-0812">Transmembrane</keyword>
<keyword evidence="6" id="KW-0732">Signal</keyword>
<evidence type="ECO:0000256" key="4">
    <source>
        <dbReference type="ARBA" id="ARBA00022581"/>
    </source>
</evidence>
<comment type="subcellular location">
    <subcellularLocation>
        <location evidence="12">Cell junction</location>
        <location evidence="12">Plasmodesma</location>
    </subcellularLocation>
    <subcellularLocation>
        <location evidence="1">Cell membrane</location>
        <topology evidence="1">Single-pass type I membrane protein</topology>
    </subcellularLocation>
</comment>
<evidence type="ECO:0000256" key="14">
    <source>
        <dbReference type="SAM" id="Phobius"/>
    </source>
</evidence>
<dbReference type="InterPro" id="IPR051378">
    <property type="entry name" value="Cell2Cell_Antifungal"/>
</dbReference>
<evidence type="ECO:0000256" key="9">
    <source>
        <dbReference type="ARBA" id="ARBA00022989"/>
    </source>
</evidence>
<evidence type="ECO:0000259" key="15">
    <source>
        <dbReference type="PROSITE" id="PS51473"/>
    </source>
</evidence>
<dbReference type="FunFam" id="3.30.430.20:FF:000001">
    <property type="entry name" value="cysteine-rich repeat secretory protein 3"/>
    <property type="match status" value="1"/>
</dbReference>
<keyword evidence="2" id="KW-0813">Transport</keyword>
<evidence type="ECO:0000256" key="3">
    <source>
        <dbReference type="ARBA" id="ARBA00022475"/>
    </source>
</evidence>
<name>A0AAV1D873_OLDCO</name>
<sequence>MLRLILQEHSNKSIFLTDVRLYSLLFLLLFSTQFHHIIATIFIYNGCSQEKYQPNSPYETNLNTLLSSIVNSASQTLYNNFALGNDTSSSSSAQPDGATFCLYQCRGDLKPANCATCVASAVSQINLICAYSYGATLQLEGCLLRYEHFDFLGKQDTSLRFKKCSASVSNDGEFLRRRDDVIADLMTGAVNSAFRVSSSGSVEGYAQCVGDLNQADCSACLANAAAQLKTLCGASAAGDVFLAQCYIRYWAAGYYDSSSPDSYNEDEVGKTVAIIVGSVAGAAVLIVFLSLCRKVFGKFPLA</sequence>
<feature type="domain" description="Gnk2-homologous" evidence="15">
    <location>
        <begin position="156"/>
        <end position="254"/>
    </location>
</feature>
<evidence type="ECO:0000256" key="11">
    <source>
        <dbReference type="ARBA" id="ARBA00023157"/>
    </source>
</evidence>
<dbReference type="PANTHER" id="PTHR32080">
    <property type="entry name" value="ANTIFUNGAL PROTEIN GINKBILOBIN-2-LIKE"/>
    <property type="match status" value="1"/>
</dbReference>
<evidence type="ECO:0000256" key="2">
    <source>
        <dbReference type="ARBA" id="ARBA00022448"/>
    </source>
</evidence>
<keyword evidence="10 14" id="KW-0472">Membrane</keyword>
<evidence type="ECO:0000256" key="10">
    <source>
        <dbReference type="ARBA" id="ARBA00023136"/>
    </source>
</evidence>
<organism evidence="16 17">
    <name type="scientific">Oldenlandia corymbosa var. corymbosa</name>
    <dbReference type="NCBI Taxonomy" id="529605"/>
    <lineage>
        <taxon>Eukaryota</taxon>
        <taxon>Viridiplantae</taxon>
        <taxon>Streptophyta</taxon>
        <taxon>Embryophyta</taxon>
        <taxon>Tracheophyta</taxon>
        <taxon>Spermatophyta</taxon>
        <taxon>Magnoliopsida</taxon>
        <taxon>eudicotyledons</taxon>
        <taxon>Gunneridae</taxon>
        <taxon>Pentapetalae</taxon>
        <taxon>asterids</taxon>
        <taxon>lamiids</taxon>
        <taxon>Gentianales</taxon>
        <taxon>Rubiaceae</taxon>
        <taxon>Rubioideae</taxon>
        <taxon>Spermacoceae</taxon>
        <taxon>Hedyotis-Oldenlandia complex</taxon>
        <taxon>Oldenlandia</taxon>
    </lineage>
</organism>
<evidence type="ECO:0000256" key="5">
    <source>
        <dbReference type="ARBA" id="ARBA00022692"/>
    </source>
</evidence>
<evidence type="ECO:0000256" key="8">
    <source>
        <dbReference type="ARBA" id="ARBA00022949"/>
    </source>
</evidence>
<feature type="transmembrane region" description="Helical" evidence="14">
    <location>
        <begin position="21"/>
        <end position="44"/>
    </location>
</feature>
<keyword evidence="17" id="KW-1185">Reference proteome</keyword>
<evidence type="ECO:0000256" key="13">
    <source>
        <dbReference type="ARBA" id="ARBA00038393"/>
    </source>
</evidence>
<feature type="transmembrane region" description="Helical" evidence="14">
    <location>
        <begin position="272"/>
        <end position="292"/>
    </location>
</feature>
<dbReference type="PROSITE" id="PS51473">
    <property type="entry name" value="GNK2"/>
    <property type="match status" value="2"/>
</dbReference>
<evidence type="ECO:0000256" key="6">
    <source>
        <dbReference type="ARBA" id="ARBA00022729"/>
    </source>
</evidence>
<accession>A0AAV1D873</accession>
<dbReference type="Pfam" id="PF01657">
    <property type="entry name" value="Stress-antifung"/>
    <property type="match status" value="2"/>
</dbReference>
<dbReference type="PANTHER" id="PTHR32080:SF2">
    <property type="entry name" value="PLASMODESMATA-LOCATED PROTEIN 8"/>
    <property type="match status" value="1"/>
</dbReference>
<evidence type="ECO:0000313" key="16">
    <source>
        <dbReference type="EMBL" id="CAI9103651.1"/>
    </source>
</evidence>
<dbReference type="FunFam" id="3.30.430.20:FF:000011">
    <property type="entry name" value="Cysteine-rich repeat secretory protein 15"/>
    <property type="match status" value="1"/>
</dbReference>
<keyword evidence="11" id="KW-1015">Disulfide bond</keyword>
<keyword evidence="8" id="KW-0965">Cell junction</keyword>
<keyword evidence="4" id="KW-0945">Host-virus interaction</keyword>
<dbReference type="GO" id="GO:0009506">
    <property type="term" value="C:plasmodesma"/>
    <property type="evidence" value="ECO:0007669"/>
    <property type="project" value="UniProtKB-SubCell"/>
</dbReference>
<keyword evidence="9 14" id="KW-1133">Transmembrane helix</keyword>
<evidence type="ECO:0000256" key="12">
    <source>
        <dbReference type="ARBA" id="ARBA00024184"/>
    </source>
</evidence>
<dbReference type="AlphaFoldDB" id="A0AAV1D873"/>
<dbReference type="InterPro" id="IPR038408">
    <property type="entry name" value="GNK2_sf"/>
</dbReference>
<gene>
    <name evidence="16" type="ORF">OLC1_LOCUS12763</name>
</gene>
<feature type="domain" description="Gnk2-homologous" evidence="15">
    <location>
        <begin position="40"/>
        <end position="151"/>
    </location>
</feature>
<reference evidence="16" key="1">
    <citation type="submission" date="2023-03" db="EMBL/GenBank/DDBJ databases">
        <authorList>
            <person name="Julca I."/>
        </authorList>
    </citation>
    <scope>NUCLEOTIDE SEQUENCE</scope>
</reference>
<dbReference type="GO" id="GO:0005886">
    <property type="term" value="C:plasma membrane"/>
    <property type="evidence" value="ECO:0007669"/>
    <property type="project" value="UniProtKB-SubCell"/>
</dbReference>
<protein>
    <submittedName>
        <fullName evidence="16">OLC1v1002175C3</fullName>
    </submittedName>
</protein>
<comment type="similarity">
    <text evidence="13">Belongs to the cysteine-rich repeat secretory protein family. Plasmodesmata-located proteins (PDLD) subfamily.</text>
</comment>
<dbReference type="Proteomes" id="UP001161247">
    <property type="component" value="Chromosome 4"/>
</dbReference>
<keyword evidence="3" id="KW-1003">Cell membrane</keyword>
<dbReference type="EMBL" id="OX459121">
    <property type="protein sequence ID" value="CAI9103651.1"/>
    <property type="molecule type" value="Genomic_DNA"/>
</dbReference>
<dbReference type="InterPro" id="IPR002902">
    <property type="entry name" value="GNK2"/>
</dbReference>
<evidence type="ECO:0000313" key="17">
    <source>
        <dbReference type="Proteomes" id="UP001161247"/>
    </source>
</evidence>
<dbReference type="CDD" id="cd23509">
    <property type="entry name" value="Gnk2-like"/>
    <property type="match status" value="2"/>
</dbReference>